<reference evidence="4 5" key="1">
    <citation type="submission" date="2023-07" db="EMBL/GenBank/DDBJ databases">
        <title>Comparative genomics of wheat-associated soil bacteria to identify genetic determinants of phenazine resistance.</title>
        <authorList>
            <person name="Mouncey N."/>
        </authorList>
    </citation>
    <scope>NUCLEOTIDE SEQUENCE [LARGE SCALE GENOMIC DNA]</scope>
    <source>
        <strain evidence="4 5">W4I9-1</strain>
    </source>
</reference>
<sequence>MTRPIAFITGASSGIGAATATLLAHEGYDLVLVARREDRLSALANEFAGIGATSEIVAADLSDRQGLQRAVERAGAGDVDLLVSNAGVSAYGPFSEIDPHDLERAWTLNADATPALTRAVLPSMLDRGHGGVITVASNLAFSAGVSAPPEGVGRTLPKRALYVGAKAGTVAFTRVLATELAGTGVHATVVCPGLVSSEWNGGASQLPNAMTPQDVARAAWAAFSHGEILCLPGLEAIDPLDQLASAERLIMSGNLGADLATRYQA</sequence>
<evidence type="ECO:0000313" key="5">
    <source>
        <dbReference type="Proteomes" id="UP001244427"/>
    </source>
</evidence>
<name>A0AAW8EUT7_9MICO</name>
<organism evidence="4 5">
    <name type="scientific">Microbacterium natoriense</name>
    <dbReference type="NCBI Taxonomy" id="284570"/>
    <lineage>
        <taxon>Bacteria</taxon>
        <taxon>Bacillati</taxon>
        <taxon>Actinomycetota</taxon>
        <taxon>Actinomycetes</taxon>
        <taxon>Micrococcales</taxon>
        <taxon>Microbacteriaceae</taxon>
        <taxon>Microbacterium</taxon>
    </lineage>
</organism>
<protein>
    <submittedName>
        <fullName evidence="4">Short-subunit dehydrogenase</fullName>
    </submittedName>
</protein>
<dbReference type="PROSITE" id="PS00061">
    <property type="entry name" value="ADH_SHORT"/>
    <property type="match status" value="1"/>
</dbReference>
<dbReference type="RefSeq" id="WP_307294683.1">
    <property type="nucleotide sequence ID" value="NZ_JAUSXV010000001.1"/>
</dbReference>
<dbReference type="PRINTS" id="PR00080">
    <property type="entry name" value="SDRFAMILY"/>
</dbReference>
<comment type="caution">
    <text evidence="4">The sequence shown here is derived from an EMBL/GenBank/DDBJ whole genome shotgun (WGS) entry which is preliminary data.</text>
</comment>
<dbReference type="PANTHER" id="PTHR44196:SF1">
    <property type="entry name" value="DEHYDROGENASE_REDUCTASE SDR FAMILY MEMBER 7B"/>
    <property type="match status" value="1"/>
</dbReference>
<dbReference type="Proteomes" id="UP001244427">
    <property type="component" value="Unassembled WGS sequence"/>
</dbReference>
<evidence type="ECO:0000313" key="4">
    <source>
        <dbReference type="EMBL" id="MDQ0647061.1"/>
    </source>
</evidence>
<dbReference type="GO" id="GO:0016020">
    <property type="term" value="C:membrane"/>
    <property type="evidence" value="ECO:0007669"/>
    <property type="project" value="TreeGrafter"/>
</dbReference>
<dbReference type="PRINTS" id="PR00081">
    <property type="entry name" value="GDHRDH"/>
</dbReference>
<dbReference type="Pfam" id="PF00106">
    <property type="entry name" value="adh_short"/>
    <property type="match status" value="1"/>
</dbReference>
<evidence type="ECO:0000256" key="3">
    <source>
        <dbReference type="RuleBase" id="RU000363"/>
    </source>
</evidence>
<dbReference type="CDD" id="cd05233">
    <property type="entry name" value="SDR_c"/>
    <property type="match status" value="1"/>
</dbReference>
<dbReference type="EMBL" id="JAUSXV010000001">
    <property type="protein sequence ID" value="MDQ0647061.1"/>
    <property type="molecule type" value="Genomic_DNA"/>
</dbReference>
<dbReference type="InterPro" id="IPR036291">
    <property type="entry name" value="NAD(P)-bd_dom_sf"/>
</dbReference>
<dbReference type="InterPro" id="IPR020904">
    <property type="entry name" value="Sc_DH/Rdtase_CS"/>
</dbReference>
<dbReference type="PANTHER" id="PTHR44196">
    <property type="entry name" value="DEHYDROGENASE/REDUCTASE SDR FAMILY MEMBER 7B"/>
    <property type="match status" value="1"/>
</dbReference>
<dbReference type="Gene3D" id="3.40.50.720">
    <property type="entry name" value="NAD(P)-binding Rossmann-like Domain"/>
    <property type="match status" value="1"/>
</dbReference>
<dbReference type="GO" id="GO:0016491">
    <property type="term" value="F:oxidoreductase activity"/>
    <property type="evidence" value="ECO:0007669"/>
    <property type="project" value="UniProtKB-KW"/>
</dbReference>
<gene>
    <name evidence="4" type="ORF">QFZ53_001257</name>
</gene>
<accession>A0AAW8EUT7</accession>
<keyword evidence="5" id="KW-1185">Reference proteome</keyword>
<dbReference type="PIRSF" id="PIRSF000126">
    <property type="entry name" value="11-beta-HSD1"/>
    <property type="match status" value="1"/>
</dbReference>
<evidence type="ECO:0000256" key="1">
    <source>
        <dbReference type="ARBA" id="ARBA00006484"/>
    </source>
</evidence>
<dbReference type="InterPro" id="IPR002347">
    <property type="entry name" value="SDR_fam"/>
</dbReference>
<dbReference type="AlphaFoldDB" id="A0AAW8EUT7"/>
<evidence type="ECO:0000256" key="2">
    <source>
        <dbReference type="ARBA" id="ARBA00023002"/>
    </source>
</evidence>
<proteinExistence type="inferred from homology"/>
<keyword evidence="2" id="KW-0560">Oxidoreductase</keyword>
<comment type="similarity">
    <text evidence="1 3">Belongs to the short-chain dehydrogenases/reductases (SDR) family.</text>
</comment>
<dbReference type="SUPFAM" id="SSF51735">
    <property type="entry name" value="NAD(P)-binding Rossmann-fold domains"/>
    <property type="match status" value="1"/>
</dbReference>